<accession>A0AAU9SI32</accession>
<dbReference type="AlphaFoldDB" id="A0AAU9SI32"/>
<evidence type="ECO:0000313" key="2">
    <source>
        <dbReference type="Proteomes" id="UP000836841"/>
    </source>
</evidence>
<dbReference type="GO" id="GO:0007005">
    <property type="term" value="P:mitochondrion organization"/>
    <property type="evidence" value="ECO:0007669"/>
    <property type="project" value="InterPro"/>
</dbReference>
<dbReference type="GO" id="GO:0005739">
    <property type="term" value="C:mitochondrion"/>
    <property type="evidence" value="ECO:0007669"/>
    <property type="project" value="TreeGrafter"/>
</dbReference>
<dbReference type="EMBL" id="OU466861">
    <property type="protein sequence ID" value="CAH2066458.1"/>
    <property type="molecule type" value="Genomic_DNA"/>
</dbReference>
<evidence type="ECO:0000313" key="1">
    <source>
        <dbReference type="EMBL" id="CAH2066458.1"/>
    </source>
</evidence>
<keyword evidence="2" id="KW-1185">Reference proteome</keyword>
<dbReference type="Proteomes" id="UP000836841">
    <property type="component" value="Chromosome 5"/>
</dbReference>
<dbReference type="InterPro" id="IPR055304">
    <property type="entry name" value="CHCHD2/10-like"/>
</dbReference>
<evidence type="ECO:0008006" key="3">
    <source>
        <dbReference type="Google" id="ProtNLM"/>
    </source>
</evidence>
<sequence>MHSSPILKALGYDEWVAGEASVVPREASGVPREASSEEEKNHIQLNRLKFGLLRNCLLSQILNKFTVYIMFCEVKNDEKDEKAPPPSKVAETPTGASRPGRFYSTIADGFNWGAGNAMGHRFVEAIFGPRTIKTEVVLPEKVEVAAISATDDDSDKFKDYTESCSISYNAFQECLYMKGNNLSKCHVFMDSLFECRKNSSSFNF</sequence>
<name>A0AAU9SI32_THLAR</name>
<proteinExistence type="predicted"/>
<dbReference type="PANTHER" id="PTHR13523">
    <property type="entry name" value="COILED-COIL-HELIX-COILED-COIL-HELIX DOMAIN CONTAINING 2/NUR77"/>
    <property type="match status" value="1"/>
</dbReference>
<organism evidence="1 2">
    <name type="scientific">Thlaspi arvense</name>
    <name type="common">Field penny-cress</name>
    <dbReference type="NCBI Taxonomy" id="13288"/>
    <lineage>
        <taxon>Eukaryota</taxon>
        <taxon>Viridiplantae</taxon>
        <taxon>Streptophyta</taxon>
        <taxon>Embryophyta</taxon>
        <taxon>Tracheophyta</taxon>
        <taxon>Spermatophyta</taxon>
        <taxon>Magnoliopsida</taxon>
        <taxon>eudicotyledons</taxon>
        <taxon>Gunneridae</taxon>
        <taxon>Pentapetalae</taxon>
        <taxon>rosids</taxon>
        <taxon>malvids</taxon>
        <taxon>Brassicales</taxon>
        <taxon>Brassicaceae</taxon>
        <taxon>Thlaspideae</taxon>
        <taxon>Thlaspi</taxon>
    </lineage>
</organism>
<protein>
    <recommendedName>
        <fullName evidence="3">CHCH domain-containing protein</fullName>
    </recommendedName>
</protein>
<dbReference type="PANTHER" id="PTHR13523:SF14">
    <property type="entry name" value="CHCH DOMAIN-CONTAINING PROTEIN"/>
    <property type="match status" value="1"/>
</dbReference>
<gene>
    <name evidence="1" type="ORF">TAV2_LOCUS16647</name>
</gene>
<reference evidence="1 2" key="1">
    <citation type="submission" date="2022-03" db="EMBL/GenBank/DDBJ databases">
        <authorList>
            <person name="Nunn A."/>
            <person name="Chopra R."/>
            <person name="Nunn A."/>
            <person name="Contreras Garrido A."/>
        </authorList>
    </citation>
    <scope>NUCLEOTIDE SEQUENCE [LARGE SCALE GENOMIC DNA]</scope>
</reference>
<dbReference type="GO" id="GO:0005634">
    <property type="term" value="C:nucleus"/>
    <property type="evidence" value="ECO:0007669"/>
    <property type="project" value="TreeGrafter"/>
</dbReference>